<feature type="transmembrane region" description="Helical" evidence="6">
    <location>
        <begin position="343"/>
        <end position="361"/>
    </location>
</feature>
<keyword evidence="9" id="KW-1185">Reference proteome</keyword>
<dbReference type="Proteomes" id="UP001337655">
    <property type="component" value="Unassembled WGS sequence"/>
</dbReference>
<evidence type="ECO:0000256" key="1">
    <source>
        <dbReference type="ARBA" id="ARBA00004141"/>
    </source>
</evidence>
<feature type="transmembrane region" description="Helical" evidence="6">
    <location>
        <begin position="186"/>
        <end position="207"/>
    </location>
</feature>
<comment type="subcellular location">
    <subcellularLocation>
        <location evidence="1">Membrane</location>
        <topology evidence="1">Multi-pass membrane protein</topology>
    </subcellularLocation>
</comment>
<dbReference type="AlphaFoldDB" id="A0AAV9NXX1"/>
<keyword evidence="3 6" id="KW-1133">Transmembrane helix</keyword>
<dbReference type="GO" id="GO:0016020">
    <property type="term" value="C:membrane"/>
    <property type="evidence" value="ECO:0007669"/>
    <property type="project" value="UniProtKB-SubCell"/>
</dbReference>
<feature type="domain" description="EamA" evidence="7">
    <location>
        <begin position="120"/>
        <end position="258"/>
    </location>
</feature>
<evidence type="ECO:0000259" key="7">
    <source>
        <dbReference type="Pfam" id="PF00892"/>
    </source>
</evidence>
<feature type="transmembrane region" description="Helical" evidence="6">
    <location>
        <begin position="376"/>
        <end position="398"/>
    </location>
</feature>
<comment type="caution">
    <text evidence="8">The sequence shown here is derived from an EMBL/GenBank/DDBJ whole genome shotgun (WGS) entry which is preliminary data.</text>
</comment>
<name>A0AAV9NXX1_9PEZI</name>
<dbReference type="PANTHER" id="PTHR22911">
    <property type="entry name" value="ACYL-MALONYL CONDENSING ENZYME-RELATED"/>
    <property type="match status" value="1"/>
</dbReference>
<keyword evidence="4 6" id="KW-0472">Membrane</keyword>
<dbReference type="RefSeq" id="XP_064654128.1">
    <property type="nucleotide sequence ID" value="XM_064807619.1"/>
</dbReference>
<feature type="transmembrane region" description="Helical" evidence="6">
    <location>
        <begin position="311"/>
        <end position="331"/>
    </location>
</feature>
<sequence length="499" mass="54126">MSVPGPQSATLADKADISVIEATDRLENDANATPKLQPLLKSENLERNNAFLSAPLSAPIRPLSPDTLSNLSFDEYEAIRPGRSRHRSQDHARTLSLSPAPVIRGGIRGRFDKFWVRNKGLAYMLLAQIFGTLMNVTTRLLEIEGNRGKGMHPFQILFARMGITFFLASVYMWWKKTPHFPLGMPEVRGLLVARGLCGFFGVFGMYYSLLYLPLADATVITFLAPSLACWACSILINEPFTRVEKIAGLVSVVGVIFIAKPTTLFAGLSGGGDSPPASGNSNASPSGNGTTSETPGADAGSYEKVTPAQRLTAVGIALLGVLGSAAAYTTIRWIGKRAHPLLSVNYFAGWCFLVSIVMQVVLPDVGFVLPADLKEWGYLIFLGICGFVMQFLLAAGLAYEKSSRATNMTYTQMLFALGFDKLIFGHTPGVMSIIGSSLILSSALVVAIQQDPDRSQEQKDNAREGSVDEESRTGLMANVGESEDHDRLPVQEVHMRTLR</sequence>
<protein>
    <recommendedName>
        <fullName evidence="7">EamA domain-containing protein</fullName>
    </recommendedName>
</protein>
<dbReference type="Pfam" id="PF00892">
    <property type="entry name" value="EamA"/>
    <property type="match status" value="2"/>
</dbReference>
<evidence type="ECO:0000313" key="8">
    <source>
        <dbReference type="EMBL" id="KAK5163726.1"/>
    </source>
</evidence>
<evidence type="ECO:0000256" key="6">
    <source>
        <dbReference type="SAM" id="Phobius"/>
    </source>
</evidence>
<dbReference type="EMBL" id="JAVRRT010000023">
    <property type="protein sequence ID" value="KAK5163726.1"/>
    <property type="molecule type" value="Genomic_DNA"/>
</dbReference>
<keyword evidence="2 6" id="KW-0812">Transmembrane</keyword>
<evidence type="ECO:0000256" key="3">
    <source>
        <dbReference type="ARBA" id="ARBA00022989"/>
    </source>
</evidence>
<evidence type="ECO:0000313" key="9">
    <source>
        <dbReference type="Proteomes" id="UP001337655"/>
    </source>
</evidence>
<feature type="transmembrane region" description="Helical" evidence="6">
    <location>
        <begin position="153"/>
        <end position="174"/>
    </location>
</feature>
<feature type="transmembrane region" description="Helical" evidence="6">
    <location>
        <begin position="120"/>
        <end position="141"/>
    </location>
</feature>
<proteinExistence type="predicted"/>
<feature type="compositionally biased region" description="Low complexity" evidence="5">
    <location>
        <begin position="275"/>
        <end position="292"/>
    </location>
</feature>
<dbReference type="SUPFAM" id="SSF103481">
    <property type="entry name" value="Multidrug resistance efflux transporter EmrE"/>
    <property type="match status" value="2"/>
</dbReference>
<dbReference type="InterPro" id="IPR037185">
    <property type="entry name" value="EmrE-like"/>
</dbReference>
<dbReference type="GeneID" id="89931727"/>
<feature type="region of interest" description="Disordered" evidence="5">
    <location>
        <begin position="451"/>
        <end position="499"/>
    </location>
</feature>
<organism evidence="8 9">
    <name type="scientific">Saxophila tyrrhenica</name>
    <dbReference type="NCBI Taxonomy" id="1690608"/>
    <lineage>
        <taxon>Eukaryota</taxon>
        <taxon>Fungi</taxon>
        <taxon>Dikarya</taxon>
        <taxon>Ascomycota</taxon>
        <taxon>Pezizomycotina</taxon>
        <taxon>Dothideomycetes</taxon>
        <taxon>Dothideomycetidae</taxon>
        <taxon>Mycosphaerellales</taxon>
        <taxon>Extremaceae</taxon>
        <taxon>Saxophila</taxon>
    </lineage>
</organism>
<evidence type="ECO:0000256" key="2">
    <source>
        <dbReference type="ARBA" id="ARBA00022692"/>
    </source>
</evidence>
<feature type="compositionally biased region" description="Basic and acidic residues" evidence="5">
    <location>
        <begin position="482"/>
        <end position="499"/>
    </location>
</feature>
<evidence type="ECO:0000256" key="4">
    <source>
        <dbReference type="ARBA" id="ARBA00023136"/>
    </source>
</evidence>
<dbReference type="PANTHER" id="PTHR22911:SF6">
    <property type="entry name" value="SOLUTE CARRIER FAMILY 35 MEMBER G1"/>
    <property type="match status" value="1"/>
</dbReference>
<feature type="region of interest" description="Disordered" evidence="5">
    <location>
        <begin position="275"/>
        <end position="300"/>
    </location>
</feature>
<evidence type="ECO:0000256" key="5">
    <source>
        <dbReference type="SAM" id="MobiDB-lite"/>
    </source>
</evidence>
<accession>A0AAV9NXX1</accession>
<dbReference type="InterPro" id="IPR000620">
    <property type="entry name" value="EamA_dom"/>
</dbReference>
<feature type="transmembrane region" description="Helical" evidence="6">
    <location>
        <begin position="248"/>
        <end position="268"/>
    </location>
</feature>
<gene>
    <name evidence="8" type="ORF">LTR77_010399</name>
</gene>
<reference evidence="8 9" key="1">
    <citation type="submission" date="2023-08" db="EMBL/GenBank/DDBJ databases">
        <title>Black Yeasts Isolated from many extreme environments.</title>
        <authorList>
            <person name="Coleine C."/>
            <person name="Stajich J.E."/>
            <person name="Selbmann L."/>
        </authorList>
    </citation>
    <scope>NUCLEOTIDE SEQUENCE [LARGE SCALE GENOMIC DNA]</scope>
    <source>
        <strain evidence="8 9">CCFEE 5935</strain>
    </source>
</reference>
<feature type="compositionally biased region" description="Basic and acidic residues" evidence="5">
    <location>
        <begin position="451"/>
        <end position="472"/>
    </location>
</feature>
<feature type="domain" description="EamA" evidence="7">
    <location>
        <begin position="316"/>
        <end position="446"/>
    </location>
</feature>